<name>A0AAN7MSE4_MYCAM</name>
<dbReference type="Proteomes" id="UP001333110">
    <property type="component" value="Unassembled WGS sequence"/>
</dbReference>
<dbReference type="AlphaFoldDB" id="A0AAN7MSE4"/>
<comment type="caution">
    <text evidence="1">The sequence shown here is derived from an EMBL/GenBank/DDBJ whole genome shotgun (WGS) entry which is preliminary data.</text>
</comment>
<evidence type="ECO:0000313" key="2">
    <source>
        <dbReference type="Proteomes" id="UP001333110"/>
    </source>
</evidence>
<dbReference type="EMBL" id="JAUNZN010000010">
    <property type="protein sequence ID" value="KAK4815098.1"/>
    <property type="molecule type" value="Genomic_DNA"/>
</dbReference>
<accession>A0AAN7MSE4</accession>
<evidence type="ECO:0000313" key="1">
    <source>
        <dbReference type="EMBL" id="KAK4815098.1"/>
    </source>
</evidence>
<reference evidence="1 2" key="1">
    <citation type="journal article" date="2023" name="J. Hered.">
        <title>Chromosome-level genome of the wood stork (Mycteria americana) provides insight into avian chromosome evolution.</title>
        <authorList>
            <person name="Flamio R. Jr."/>
            <person name="Ramstad K.M."/>
        </authorList>
    </citation>
    <scope>NUCLEOTIDE SEQUENCE [LARGE SCALE GENOMIC DNA]</scope>
    <source>
        <strain evidence="1">JAX WOST 10</strain>
    </source>
</reference>
<proteinExistence type="predicted"/>
<keyword evidence="2" id="KW-1185">Reference proteome</keyword>
<organism evidence="1 2">
    <name type="scientific">Mycteria americana</name>
    <name type="common">Wood stork</name>
    <dbReference type="NCBI Taxonomy" id="33587"/>
    <lineage>
        <taxon>Eukaryota</taxon>
        <taxon>Metazoa</taxon>
        <taxon>Chordata</taxon>
        <taxon>Craniata</taxon>
        <taxon>Vertebrata</taxon>
        <taxon>Euteleostomi</taxon>
        <taxon>Archelosauria</taxon>
        <taxon>Archosauria</taxon>
        <taxon>Dinosauria</taxon>
        <taxon>Saurischia</taxon>
        <taxon>Theropoda</taxon>
        <taxon>Coelurosauria</taxon>
        <taxon>Aves</taxon>
        <taxon>Neognathae</taxon>
        <taxon>Neoaves</taxon>
        <taxon>Aequornithes</taxon>
        <taxon>Ciconiiformes</taxon>
        <taxon>Ciconiidae</taxon>
        <taxon>Mycteria</taxon>
    </lineage>
</organism>
<protein>
    <submittedName>
        <fullName evidence="1">Uncharacterized protein</fullName>
    </submittedName>
</protein>
<sequence>MLCRRAEADPDIYGEKLEKQGICAHVFCLFFANKLFQQPVKEIGLMGFLPEDIGRTIARAAQKVRT</sequence>
<gene>
    <name evidence="1" type="ORF">QYF61_015581</name>
</gene>